<dbReference type="PANTHER" id="PTHR30615:SF8">
    <property type="entry name" value="UPF0047 PROTEIN C4A8.02C"/>
    <property type="match status" value="1"/>
</dbReference>
<name>W4QMZ2_HALA3</name>
<dbReference type="STRING" id="1236973.JCM9157_1"/>
<dbReference type="Proteomes" id="UP000018896">
    <property type="component" value="Unassembled WGS sequence"/>
</dbReference>
<evidence type="ECO:0000313" key="2">
    <source>
        <dbReference type="EMBL" id="GAE33018.1"/>
    </source>
</evidence>
<accession>W4QMZ2</accession>
<reference evidence="2 3" key="1">
    <citation type="journal article" date="2014" name="Genome Announc.">
        <title>Draft Genome Sequences of Three Alkaliphilic Bacillus Strains, Bacillus wakoensis JCM 9140T, Bacillus akibai JCM 9157T, and Bacillus hemicellulosilyticus JCM 9152T.</title>
        <authorList>
            <person name="Yuki M."/>
            <person name="Oshima K."/>
            <person name="Suda W."/>
            <person name="Oshida Y."/>
            <person name="Kitamura K."/>
            <person name="Iida T."/>
            <person name="Hattori M."/>
            <person name="Ohkuma M."/>
        </authorList>
    </citation>
    <scope>NUCLEOTIDE SEQUENCE [LARGE SCALE GENOMIC DNA]</scope>
    <source>
        <strain evidence="2 3">JCM 9157</strain>
    </source>
</reference>
<dbReference type="PANTHER" id="PTHR30615">
    <property type="entry name" value="UNCHARACTERIZED PROTEIN YJBQ-RELATED"/>
    <property type="match status" value="1"/>
</dbReference>
<proteinExistence type="inferred from homology"/>
<dbReference type="EMBL" id="BAUV01000001">
    <property type="protein sequence ID" value="GAE33018.1"/>
    <property type="molecule type" value="Genomic_DNA"/>
</dbReference>
<comment type="similarity">
    <text evidence="1">Belongs to the UPF0047 family.</text>
</comment>
<gene>
    <name evidence="2" type="ORF">JCM9157_1</name>
</gene>
<comment type="caution">
    <text evidence="2">The sequence shown here is derived from an EMBL/GenBank/DDBJ whole genome shotgun (WGS) entry which is preliminary data.</text>
</comment>
<dbReference type="NCBIfam" id="TIGR00149">
    <property type="entry name" value="TIGR00149_YjbQ"/>
    <property type="match status" value="1"/>
</dbReference>
<dbReference type="Gene3D" id="2.60.120.460">
    <property type="entry name" value="YjbQ-like"/>
    <property type="match status" value="1"/>
</dbReference>
<sequence>MRPMLKTFHVKTKTRDQMIDVTRDIQTWISEQQIEEGFVIVSSLHTTAGITVNENADPDVKTDFLRRLDELYPWEHQKDLHMEGNTAAHLKTSQVGHAQTIIITNGRLALGTWQGIYFCEFDGPRNRKFLVKAVQV</sequence>
<dbReference type="PIRSF" id="PIRSF004681">
    <property type="entry name" value="UCP004681"/>
    <property type="match status" value="1"/>
</dbReference>
<evidence type="ECO:0000313" key="3">
    <source>
        <dbReference type="Proteomes" id="UP000018896"/>
    </source>
</evidence>
<dbReference type="Pfam" id="PF01894">
    <property type="entry name" value="YjbQ"/>
    <property type="match status" value="1"/>
</dbReference>
<dbReference type="InterPro" id="IPR001602">
    <property type="entry name" value="UPF0047_YjbQ-like"/>
</dbReference>
<dbReference type="InterPro" id="IPR035917">
    <property type="entry name" value="YjbQ-like_sf"/>
</dbReference>
<keyword evidence="3" id="KW-1185">Reference proteome</keyword>
<protein>
    <submittedName>
        <fullName evidence="2">UPF0047 protein Bsu YugU</fullName>
    </submittedName>
</protein>
<dbReference type="eggNOG" id="COG0432">
    <property type="taxonomic scope" value="Bacteria"/>
</dbReference>
<dbReference type="AlphaFoldDB" id="W4QMZ2"/>
<organism evidence="2 3">
    <name type="scientific">Halalkalibacter akibai (strain ATCC 43226 / DSM 21942 / CIP 109018 / JCM 9157 / 1139)</name>
    <name type="common">Bacillus akibai</name>
    <dbReference type="NCBI Taxonomy" id="1236973"/>
    <lineage>
        <taxon>Bacteria</taxon>
        <taxon>Bacillati</taxon>
        <taxon>Bacillota</taxon>
        <taxon>Bacilli</taxon>
        <taxon>Bacillales</taxon>
        <taxon>Bacillaceae</taxon>
        <taxon>Halalkalibacter</taxon>
    </lineage>
</organism>
<evidence type="ECO:0000256" key="1">
    <source>
        <dbReference type="ARBA" id="ARBA00005534"/>
    </source>
</evidence>
<dbReference type="SUPFAM" id="SSF111038">
    <property type="entry name" value="YjbQ-like"/>
    <property type="match status" value="1"/>
</dbReference>